<dbReference type="Gene3D" id="2.40.30.90">
    <property type="entry name" value="Bacterial fluorinating enzyme like"/>
    <property type="match status" value="1"/>
</dbReference>
<gene>
    <name evidence="5" type="ORF">AMJ40_00415</name>
</gene>
<evidence type="ECO:0000259" key="3">
    <source>
        <dbReference type="Pfam" id="PF01887"/>
    </source>
</evidence>
<dbReference type="InterPro" id="IPR002747">
    <property type="entry name" value="SAM_OH_AdoTrfase"/>
</dbReference>
<evidence type="ECO:0008006" key="7">
    <source>
        <dbReference type="Google" id="ProtNLM"/>
    </source>
</evidence>
<dbReference type="InterPro" id="IPR046469">
    <property type="entry name" value="SAM_HAT_N"/>
</dbReference>
<dbReference type="EMBL" id="LIZT01000003">
    <property type="protein sequence ID" value="KPJ51303.1"/>
    <property type="molecule type" value="Genomic_DNA"/>
</dbReference>
<feature type="domain" description="S-adenosyl-l-methionine hydroxide adenosyltransferase N-terminal" evidence="3">
    <location>
        <begin position="3"/>
        <end position="146"/>
    </location>
</feature>
<evidence type="ECO:0000259" key="4">
    <source>
        <dbReference type="Pfam" id="PF20257"/>
    </source>
</evidence>
<feature type="domain" description="S-adenosyl-l-methionine hydroxide adenosyltransferase C-terminal" evidence="4">
    <location>
        <begin position="169"/>
        <end position="249"/>
    </location>
</feature>
<protein>
    <recommendedName>
        <fullName evidence="7">Adenosyl-chloride synthase</fullName>
    </recommendedName>
</protein>
<dbReference type="PANTHER" id="PTHR35092:SF1">
    <property type="entry name" value="CHLORINASE MJ1651"/>
    <property type="match status" value="1"/>
</dbReference>
<comment type="similarity">
    <text evidence="2">Belongs to the SAM hydrolase / SAM-dependent halogenase family.</text>
</comment>
<dbReference type="Pfam" id="PF20257">
    <property type="entry name" value="SAM_HAT_C"/>
    <property type="match status" value="1"/>
</dbReference>
<dbReference type="AlphaFoldDB" id="A0A0S7WM96"/>
<evidence type="ECO:0000313" key="6">
    <source>
        <dbReference type="Proteomes" id="UP000051124"/>
    </source>
</evidence>
<accession>A0A0S7WM96</accession>
<dbReference type="PANTHER" id="PTHR35092">
    <property type="entry name" value="CHLORINASE MJ1651"/>
    <property type="match status" value="1"/>
</dbReference>
<dbReference type="Gene3D" id="3.40.50.10790">
    <property type="entry name" value="S-adenosyl-l-methionine hydroxide adenosyltransferase, N-terminal"/>
    <property type="match status" value="1"/>
</dbReference>
<dbReference type="SUPFAM" id="SSF101852">
    <property type="entry name" value="Bacterial fluorinating enzyme, C-terminal domain"/>
    <property type="match status" value="1"/>
</dbReference>
<sequence length="264" mass="29375">MIVTLLTDFGDSDAFVAAMKGVILRINPAARLIDIAHNLRPHRLKDAAWLLNCSWRFYPAGTVHLVVVDPGVGGERRPIIITRGEQMFVGPDNGVFTYLYDADFCAYEITNSRYMREEVSKTFHGRDIFAPVAAHLSAGVEVGRIGTRMKDPVMFEVPRPMVTANGVEGSIMHVDHFGNLITNINRELFERAFVSNSYEVVIGEERIPKISASYDQVPEGSLLAIWGSENTLEISANLSSAARRLNIDERSIDGVRVLIRKEGK</sequence>
<dbReference type="InterPro" id="IPR046470">
    <property type="entry name" value="SAM_HAT_C"/>
</dbReference>
<reference evidence="5 6" key="1">
    <citation type="journal article" date="2015" name="Microbiome">
        <title>Genomic resolution of linkages in carbon, nitrogen, and sulfur cycling among widespread estuary sediment bacteria.</title>
        <authorList>
            <person name="Baker B.J."/>
            <person name="Lazar C.S."/>
            <person name="Teske A.P."/>
            <person name="Dick G.J."/>
        </authorList>
    </citation>
    <scope>NUCLEOTIDE SEQUENCE [LARGE SCALE GENOMIC DNA]</scope>
    <source>
        <strain evidence="5">DG_26</strain>
    </source>
</reference>
<dbReference type="SUPFAM" id="SSF102522">
    <property type="entry name" value="Bacterial fluorinating enzyme, N-terminal domain"/>
    <property type="match status" value="1"/>
</dbReference>
<evidence type="ECO:0000256" key="2">
    <source>
        <dbReference type="ARBA" id="ARBA00024035"/>
    </source>
</evidence>
<comment type="caution">
    <text evidence="5">The sequence shown here is derived from an EMBL/GenBank/DDBJ whole genome shotgun (WGS) entry which is preliminary data.</text>
</comment>
<dbReference type="PIRSF" id="PIRSF006779">
    <property type="entry name" value="UCP006779"/>
    <property type="match status" value="1"/>
</dbReference>
<name>A0A0S7WM96_UNCT6</name>
<organism evidence="5 6">
    <name type="scientific">candidate division TA06 bacterium DG_26</name>
    <dbReference type="NCBI Taxonomy" id="1703771"/>
    <lineage>
        <taxon>Bacteria</taxon>
        <taxon>Bacteria division TA06</taxon>
    </lineage>
</organism>
<evidence type="ECO:0000256" key="1">
    <source>
        <dbReference type="ARBA" id="ARBA00022691"/>
    </source>
</evidence>
<dbReference type="PATRIC" id="fig|1703771.3.peg.1229"/>
<keyword evidence="1" id="KW-0949">S-adenosyl-L-methionine</keyword>
<dbReference type="InterPro" id="IPR023228">
    <property type="entry name" value="SAM_OH_AdoTrfase_N_sf"/>
</dbReference>
<dbReference type="Proteomes" id="UP000051124">
    <property type="component" value="Unassembled WGS sequence"/>
</dbReference>
<dbReference type="InterPro" id="IPR023227">
    <property type="entry name" value="SAM_OH_AdoTrfase_C_sf"/>
</dbReference>
<dbReference type="Pfam" id="PF01887">
    <property type="entry name" value="SAM_HAT_N"/>
    <property type="match status" value="1"/>
</dbReference>
<evidence type="ECO:0000313" key="5">
    <source>
        <dbReference type="EMBL" id="KPJ51303.1"/>
    </source>
</evidence>
<proteinExistence type="inferred from homology"/>